<feature type="domain" description="NAD-dependent epimerase/dehydratase" evidence="3">
    <location>
        <begin position="8"/>
        <end position="235"/>
    </location>
</feature>
<protein>
    <submittedName>
        <fullName evidence="4">NAD-dependent epimerase/dehydratase family protein</fullName>
    </submittedName>
</protein>
<dbReference type="Gene3D" id="3.90.25.10">
    <property type="entry name" value="UDP-galactose 4-epimerase, domain 1"/>
    <property type="match status" value="2"/>
</dbReference>
<evidence type="ECO:0000256" key="2">
    <source>
        <dbReference type="SAM" id="MobiDB-lite"/>
    </source>
</evidence>
<dbReference type="Proteomes" id="UP001149411">
    <property type="component" value="Unassembled WGS sequence"/>
</dbReference>
<sequence length="308" mass="33064">MELSGKTVAVTGGAGFIGGRLVETLIDRNEVRVVDDLSAGDCGYVPEGASLHVSDILDYDAVHDAFDGADAVFHLAANPDVRSGAEETRVHMEQNAEATNVVLDAVRDADVDVFAFASSSTVYGEAPTPTPETYGPLEPISLYGASKLAGEGLCTAYEGTFGLETYVYRFANVVGGRGHGVVPDFVRKLNDDPSTLEILGNGRQRKSYTHVTDCVDGMVHVVESDACDETFYNIGTQDTVSVTRIAEVVADTVDAEPEFEYTGGERGWKGDVPRMRLDVSRLCATGWEPSHDSEDSVRRAAEEVTGKR</sequence>
<evidence type="ECO:0000259" key="3">
    <source>
        <dbReference type="Pfam" id="PF01370"/>
    </source>
</evidence>
<dbReference type="SUPFAM" id="SSF51735">
    <property type="entry name" value="NAD(P)-binding Rossmann-fold domains"/>
    <property type="match status" value="1"/>
</dbReference>
<comment type="similarity">
    <text evidence="1">Belongs to the NAD(P)-dependent epimerase/dehydratase family.</text>
</comment>
<evidence type="ECO:0000256" key="1">
    <source>
        <dbReference type="ARBA" id="ARBA00007637"/>
    </source>
</evidence>
<name>A0A9Q4GFW1_9EURY</name>
<accession>A0A9Q4GFW1</accession>
<dbReference type="InterPro" id="IPR036291">
    <property type="entry name" value="NAD(P)-bd_dom_sf"/>
</dbReference>
<dbReference type="Gene3D" id="3.40.50.720">
    <property type="entry name" value="NAD(P)-binding Rossmann-like Domain"/>
    <property type="match status" value="1"/>
</dbReference>
<reference evidence="4" key="1">
    <citation type="submission" date="2022-09" db="EMBL/GenBank/DDBJ databases">
        <title>Haloadaptaus new haloarchaeum isolated from saline soil.</title>
        <authorList>
            <person name="Duran-Viseras A."/>
            <person name="Sanchez-Porro C."/>
            <person name="Ventosa A."/>
        </authorList>
    </citation>
    <scope>NUCLEOTIDE SEQUENCE</scope>
    <source>
        <strain evidence="4">F3-133</strain>
    </source>
</reference>
<gene>
    <name evidence="4" type="ORF">EGH25_01335</name>
</gene>
<organism evidence="4 5">
    <name type="scientific">Halorutilus salinus</name>
    <dbReference type="NCBI Taxonomy" id="2487751"/>
    <lineage>
        <taxon>Archaea</taxon>
        <taxon>Methanobacteriati</taxon>
        <taxon>Methanobacteriota</taxon>
        <taxon>Stenosarchaea group</taxon>
        <taxon>Halobacteria</taxon>
        <taxon>Halorutilales</taxon>
        <taxon>Halorutilaceae</taxon>
        <taxon>Halorutilus</taxon>
    </lineage>
</organism>
<dbReference type="EMBL" id="RKLV01000001">
    <property type="protein sequence ID" value="MCX2818002.1"/>
    <property type="molecule type" value="Genomic_DNA"/>
</dbReference>
<evidence type="ECO:0000313" key="4">
    <source>
        <dbReference type="EMBL" id="MCX2818002.1"/>
    </source>
</evidence>
<feature type="compositionally biased region" description="Basic and acidic residues" evidence="2">
    <location>
        <begin position="289"/>
        <end position="308"/>
    </location>
</feature>
<dbReference type="InterPro" id="IPR001509">
    <property type="entry name" value="Epimerase_deHydtase"/>
</dbReference>
<dbReference type="RefSeq" id="WP_266085588.1">
    <property type="nucleotide sequence ID" value="NZ_RKLV01000001.1"/>
</dbReference>
<dbReference type="PANTHER" id="PTHR43000">
    <property type="entry name" value="DTDP-D-GLUCOSE 4,6-DEHYDRATASE-RELATED"/>
    <property type="match status" value="1"/>
</dbReference>
<comment type="caution">
    <text evidence="4">The sequence shown here is derived from an EMBL/GenBank/DDBJ whole genome shotgun (WGS) entry which is preliminary data.</text>
</comment>
<keyword evidence="5" id="KW-1185">Reference proteome</keyword>
<dbReference type="AlphaFoldDB" id="A0A9Q4GFW1"/>
<proteinExistence type="inferred from homology"/>
<evidence type="ECO:0000313" key="5">
    <source>
        <dbReference type="Proteomes" id="UP001149411"/>
    </source>
</evidence>
<dbReference type="Pfam" id="PF01370">
    <property type="entry name" value="Epimerase"/>
    <property type="match status" value="1"/>
</dbReference>
<feature type="region of interest" description="Disordered" evidence="2">
    <location>
        <begin position="288"/>
        <end position="308"/>
    </location>
</feature>